<evidence type="ECO:0000313" key="16">
    <source>
        <dbReference type="Proteomes" id="UP000217999"/>
    </source>
</evidence>
<keyword evidence="9 13" id="KW-1133">Transmembrane helix</keyword>
<dbReference type="InterPro" id="IPR016174">
    <property type="entry name" value="Di-haem_cyt_TM"/>
</dbReference>
<dbReference type="PANTHER" id="PTHR30529:SF1">
    <property type="entry name" value="CYTOCHROME B561 HOMOLOG 2"/>
    <property type="match status" value="1"/>
</dbReference>
<evidence type="ECO:0000313" key="15">
    <source>
        <dbReference type="EMBL" id="PAT35928.1"/>
    </source>
</evidence>
<comment type="similarity">
    <text evidence="12">Belongs to the cytochrome b561 family.</text>
</comment>
<name>A0A2A2ADW2_9BURK</name>
<evidence type="ECO:0000256" key="5">
    <source>
        <dbReference type="ARBA" id="ARBA00022617"/>
    </source>
</evidence>
<evidence type="ECO:0000256" key="12">
    <source>
        <dbReference type="ARBA" id="ARBA00037975"/>
    </source>
</evidence>
<evidence type="ECO:0000256" key="3">
    <source>
        <dbReference type="ARBA" id="ARBA00022448"/>
    </source>
</evidence>
<keyword evidence="7" id="KW-0479">Metal-binding</keyword>
<evidence type="ECO:0000256" key="10">
    <source>
        <dbReference type="ARBA" id="ARBA00023004"/>
    </source>
</evidence>
<dbReference type="InterPro" id="IPR011577">
    <property type="entry name" value="Cyt_b561_bac/Ni-Hgenase"/>
</dbReference>
<dbReference type="GO" id="GO:0020037">
    <property type="term" value="F:heme binding"/>
    <property type="evidence" value="ECO:0007669"/>
    <property type="project" value="TreeGrafter"/>
</dbReference>
<evidence type="ECO:0000256" key="9">
    <source>
        <dbReference type="ARBA" id="ARBA00022989"/>
    </source>
</evidence>
<comment type="cofactor">
    <cofactor evidence="1">
        <name>heme b</name>
        <dbReference type="ChEBI" id="CHEBI:60344"/>
    </cofactor>
</comment>
<organism evidence="15 16">
    <name type="scientific">Vandammella animalimorsus</name>
    <dbReference type="NCBI Taxonomy" id="2029117"/>
    <lineage>
        <taxon>Bacteria</taxon>
        <taxon>Pseudomonadati</taxon>
        <taxon>Pseudomonadota</taxon>
        <taxon>Betaproteobacteria</taxon>
        <taxon>Burkholderiales</taxon>
        <taxon>Comamonadaceae</taxon>
        <taxon>Vandammella</taxon>
    </lineage>
</organism>
<comment type="caution">
    <text evidence="15">The sequence shown here is derived from an EMBL/GenBank/DDBJ whole genome shotgun (WGS) entry which is preliminary data.</text>
</comment>
<dbReference type="Pfam" id="PF01292">
    <property type="entry name" value="Ni_hydr_CYTB"/>
    <property type="match status" value="1"/>
</dbReference>
<reference evidence="15 16" key="1">
    <citation type="submission" date="2017-08" db="EMBL/GenBank/DDBJ databases">
        <title>WGS of Clinical strains of the CDC Group NO-1 linked to zoonotic infections in humans.</title>
        <authorList>
            <person name="Bernier A.-M."/>
            <person name="Bernard K."/>
        </authorList>
    </citation>
    <scope>NUCLEOTIDE SEQUENCE [LARGE SCALE GENOMIC DNA]</scope>
    <source>
        <strain evidence="15 16">NML03-0146</strain>
    </source>
</reference>
<feature type="transmembrane region" description="Helical" evidence="13">
    <location>
        <begin position="71"/>
        <end position="90"/>
    </location>
</feature>
<evidence type="ECO:0000256" key="4">
    <source>
        <dbReference type="ARBA" id="ARBA00022475"/>
    </source>
</evidence>
<keyword evidence="10" id="KW-0408">Iron</keyword>
<gene>
    <name evidence="15" type="ORF">CK620_01375</name>
</gene>
<feature type="domain" description="Cytochrome b561 bacterial/Ni-hydrogenase" evidence="14">
    <location>
        <begin position="26"/>
        <end position="203"/>
    </location>
</feature>
<dbReference type="RefSeq" id="WP_095549084.1">
    <property type="nucleotide sequence ID" value="NZ_NSJF01000001.1"/>
</dbReference>
<evidence type="ECO:0000256" key="2">
    <source>
        <dbReference type="ARBA" id="ARBA00004651"/>
    </source>
</evidence>
<comment type="subcellular location">
    <subcellularLocation>
        <location evidence="2">Cell membrane</location>
        <topology evidence="2">Multi-pass membrane protein</topology>
    </subcellularLocation>
</comment>
<evidence type="ECO:0000256" key="8">
    <source>
        <dbReference type="ARBA" id="ARBA00022982"/>
    </source>
</evidence>
<dbReference type="PANTHER" id="PTHR30529">
    <property type="entry name" value="CYTOCHROME B561"/>
    <property type="match status" value="1"/>
</dbReference>
<evidence type="ECO:0000259" key="14">
    <source>
        <dbReference type="Pfam" id="PF01292"/>
    </source>
</evidence>
<evidence type="ECO:0000256" key="11">
    <source>
        <dbReference type="ARBA" id="ARBA00023136"/>
    </source>
</evidence>
<keyword evidence="4" id="KW-1003">Cell membrane</keyword>
<sequence>MPAPNHSGSHLRAAPPAPPWRDSPLRFGRISRLLHWAMALLLAWQFIGMALKLAFDLSPRDSWLVGTHNHVGMVLWLLAVLRALWALAQWPQRPAYGPGFIAQCARAGHGLLYLLMLLVPTLAVMRLYASGRAFALFGQLPIFSASAPNQALVQAINAPRDSLGASWHGLLGWLLLAVIAGHIAMVLVHHFIWRDDTARRMLGRRGPSIRG</sequence>
<dbReference type="EMBL" id="NSJF01000001">
    <property type="protein sequence ID" value="PAT35928.1"/>
    <property type="molecule type" value="Genomic_DNA"/>
</dbReference>
<dbReference type="GO" id="GO:0005886">
    <property type="term" value="C:plasma membrane"/>
    <property type="evidence" value="ECO:0007669"/>
    <property type="project" value="UniProtKB-SubCell"/>
</dbReference>
<accession>A0A2A2ADW2</accession>
<evidence type="ECO:0000256" key="6">
    <source>
        <dbReference type="ARBA" id="ARBA00022692"/>
    </source>
</evidence>
<feature type="transmembrane region" description="Helical" evidence="13">
    <location>
        <begin position="170"/>
        <end position="192"/>
    </location>
</feature>
<dbReference type="GO" id="GO:0009055">
    <property type="term" value="F:electron transfer activity"/>
    <property type="evidence" value="ECO:0007669"/>
    <property type="project" value="InterPro"/>
</dbReference>
<keyword evidence="3" id="KW-0813">Transport</keyword>
<keyword evidence="6 13" id="KW-0812">Transmembrane</keyword>
<evidence type="ECO:0000256" key="7">
    <source>
        <dbReference type="ARBA" id="ARBA00022723"/>
    </source>
</evidence>
<dbReference type="GO" id="GO:0046872">
    <property type="term" value="F:metal ion binding"/>
    <property type="evidence" value="ECO:0007669"/>
    <property type="project" value="UniProtKB-KW"/>
</dbReference>
<evidence type="ECO:0000256" key="1">
    <source>
        <dbReference type="ARBA" id="ARBA00001970"/>
    </source>
</evidence>
<feature type="transmembrane region" description="Helical" evidence="13">
    <location>
        <begin position="33"/>
        <end position="51"/>
    </location>
</feature>
<dbReference type="AlphaFoldDB" id="A0A2A2ADW2"/>
<keyword evidence="11 13" id="KW-0472">Membrane</keyword>
<dbReference type="SUPFAM" id="SSF81342">
    <property type="entry name" value="Transmembrane di-heme cytochromes"/>
    <property type="match status" value="1"/>
</dbReference>
<protein>
    <submittedName>
        <fullName evidence="15">Cytochrome B</fullName>
    </submittedName>
</protein>
<dbReference type="GO" id="GO:0022904">
    <property type="term" value="P:respiratory electron transport chain"/>
    <property type="evidence" value="ECO:0007669"/>
    <property type="project" value="InterPro"/>
</dbReference>
<keyword evidence="5" id="KW-0349">Heme</keyword>
<proteinExistence type="inferred from homology"/>
<dbReference type="Proteomes" id="UP000217999">
    <property type="component" value="Unassembled WGS sequence"/>
</dbReference>
<feature type="transmembrane region" description="Helical" evidence="13">
    <location>
        <begin position="111"/>
        <end position="129"/>
    </location>
</feature>
<evidence type="ECO:0000256" key="13">
    <source>
        <dbReference type="SAM" id="Phobius"/>
    </source>
</evidence>
<keyword evidence="8" id="KW-0249">Electron transport</keyword>
<dbReference type="InterPro" id="IPR052168">
    <property type="entry name" value="Cytochrome_b561_oxidase"/>
</dbReference>